<evidence type="ECO:0000256" key="1">
    <source>
        <dbReference type="ARBA" id="ARBA00004141"/>
    </source>
</evidence>
<gene>
    <name evidence="9" type="ORF">VM1G_08503</name>
</gene>
<evidence type="ECO:0000256" key="6">
    <source>
        <dbReference type="SAM" id="MobiDB-lite"/>
    </source>
</evidence>
<dbReference type="AlphaFoldDB" id="A0A194W837"/>
<dbReference type="SUPFAM" id="SSF103473">
    <property type="entry name" value="MFS general substrate transporter"/>
    <property type="match status" value="1"/>
</dbReference>
<name>A0A194W837_CYTMA</name>
<accession>A0A194W837</accession>
<feature type="transmembrane region" description="Helical" evidence="7">
    <location>
        <begin position="227"/>
        <end position="250"/>
    </location>
</feature>
<dbReference type="InterPro" id="IPR001958">
    <property type="entry name" value="Tet-R_TetA/multi-R_MdtG-like"/>
</dbReference>
<keyword evidence="4 7" id="KW-1133">Transmembrane helix</keyword>
<dbReference type="Pfam" id="PF07690">
    <property type="entry name" value="MFS_1"/>
    <property type="match status" value="1"/>
</dbReference>
<feature type="transmembrane region" description="Helical" evidence="7">
    <location>
        <begin position="395"/>
        <end position="417"/>
    </location>
</feature>
<dbReference type="PROSITE" id="PS50850">
    <property type="entry name" value="MFS"/>
    <property type="match status" value="1"/>
</dbReference>
<feature type="transmembrane region" description="Helical" evidence="7">
    <location>
        <begin position="170"/>
        <end position="189"/>
    </location>
</feature>
<evidence type="ECO:0000256" key="7">
    <source>
        <dbReference type="SAM" id="Phobius"/>
    </source>
</evidence>
<dbReference type="InterPro" id="IPR020846">
    <property type="entry name" value="MFS_dom"/>
</dbReference>
<evidence type="ECO:0000256" key="2">
    <source>
        <dbReference type="ARBA" id="ARBA00022448"/>
    </source>
</evidence>
<dbReference type="PRINTS" id="PR01035">
    <property type="entry name" value="TCRTETA"/>
</dbReference>
<organism evidence="9 10">
    <name type="scientific">Cytospora mali</name>
    <name type="common">Apple Valsa canker fungus</name>
    <name type="synonym">Valsa mali</name>
    <dbReference type="NCBI Taxonomy" id="578113"/>
    <lineage>
        <taxon>Eukaryota</taxon>
        <taxon>Fungi</taxon>
        <taxon>Dikarya</taxon>
        <taxon>Ascomycota</taxon>
        <taxon>Pezizomycotina</taxon>
        <taxon>Sordariomycetes</taxon>
        <taxon>Sordariomycetidae</taxon>
        <taxon>Diaporthales</taxon>
        <taxon>Cytosporaceae</taxon>
        <taxon>Cytospora</taxon>
    </lineage>
</organism>
<dbReference type="Gene3D" id="1.20.1250.20">
    <property type="entry name" value="MFS general substrate transporter like domains"/>
    <property type="match status" value="1"/>
</dbReference>
<comment type="subcellular location">
    <subcellularLocation>
        <location evidence="1">Membrane</location>
        <topology evidence="1">Multi-pass membrane protein</topology>
    </subcellularLocation>
</comment>
<evidence type="ECO:0000256" key="5">
    <source>
        <dbReference type="ARBA" id="ARBA00023136"/>
    </source>
</evidence>
<evidence type="ECO:0000256" key="4">
    <source>
        <dbReference type="ARBA" id="ARBA00022989"/>
    </source>
</evidence>
<dbReference type="OrthoDB" id="10262656at2759"/>
<keyword evidence="5 7" id="KW-0472">Membrane</keyword>
<evidence type="ECO:0000259" key="8">
    <source>
        <dbReference type="PROSITE" id="PS50850"/>
    </source>
</evidence>
<protein>
    <recommendedName>
        <fullName evidence="8">Major facilitator superfamily (MFS) profile domain-containing protein</fullName>
    </recommendedName>
</protein>
<feature type="transmembrane region" description="Helical" evidence="7">
    <location>
        <begin position="450"/>
        <end position="472"/>
    </location>
</feature>
<feature type="transmembrane region" description="Helical" evidence="7">
    <location>
        <begin position="139"/>
        <end position="158"/>
    </location>
</feature>
<feature type="transmembrane region" description="Helical" evidence="7">
    <location>
        <begin position="577"/>
        <end position="601"/>
    </location>
</feature>
<keyword evidence="3 7" id="KW-0812">Transmembrane</keyword>
<feature type="transmembrane region" description="Helical" evidence="7">
    <location>
        <begin position="484"/>
        <end position="504"/>
    </location>
</feature>
<dbReference type="PANTHER" id="PTHR23504">
    <property type="entry name" value="MAJOR FACILITATOR SUPERFAMILY DOMAIN-CONTAINING PROTEIN 10"/>
    <property type="match status" value="1"/>
</dbReference>
<feature type="region of interest" description="Disordered" evidence="6">
    <location>
        <begin position="1"/>
        <end position="87"/>
    </location>
</feature>
<evidence type="ECO:0000313" key="10">
    <source>
        <dbReference type="Proteomes" id="UP000078559"/>
    </source>
</evidence>
<feature type="transmembrane region" description="Helical" evidence="7">
    <location>
        <begin position="270"/>
        <end position="294"/>
    </location>
</feature>
<keyword evidence="10" id="KW-1185">Reference proteome</keyword>
<evidence type="ECO:0000256" key="3">
    <source>
        <dbReference type="ARBA" id="ARBA00022692"/>
    </source>
</evidence>
<proteinExistence type="predicted"/>
<feature type="domain" description="Major facilitator superfamily (MFS) profile" evidence="8">
    <location>
        <begin position="96"/>
        <end position="608"/>
    </location>
</feature>
<dbReference type="Proteomes" id="UP000078559">
    <property type="component" value="Chromosome 9"/>
</dbReference>
<feature type="region of interest" description="Disordered" evidence="6">
    <location>
        <begin position="353"/>
        <end position="375"/>
    </location>
</feature>
<dbReference type="InterPro" id="IPR036259">
    <property type="entry name" value="MFS_trans_sf"/>
</dbReference>
<feature type="transmembrane region" description="Helical" evidence="7">
    <location>
        <begin position="516"/>
        <end position="535"/>
    </location>
</feature>
<sequence>MQETQPGDAVGAREEIESDIDSSDDGREAEETNLLKTGEVLQDDHGAALHSTPGTSGSPPPDPGANNPGGIPFPTHPRKKPKRATVSWKDLPRKQQLVVITLTRLSEPLVQTSLQSYMFYQLKWFDPSLPDSVISSQAGVLHASFTAAQFLTAMMWGRVADSGRFGRKKVIMIGLTGTMISCVGFGFSTTFWQALLFRSLGGVTNGNVGVLRTMISEIVREKKYQSRAFLLLPMTFNIGIIIGPILGGLLADPAASYPELFGEIDFFRRFPYAAPNLVSAFFLLSASLSAFLCLEETLDARADKSDWGIELRKKIGSALSACFSRFSRSRASTGYTPLASREDSVTSIEMTHSRNTSTSSSIAPGSSTAAATKKRRARYTQRLPFRRIFTRNVSLTLMAHSFLSFHVGTFQSLWFVFLSTPVYNPSAPSAPAQHLPFVFTGGMGLPPAKVGLAMSILGVLGITLQLFVYPALSARLGTVRCLRAFLLFFPVAYLLAPYLSLVPSTSAPPAPKSGPAAWAAIAGVLLCQVVARTFALPNMTILVNNCSPHPSVLGTLHGMAQSFGSAARTVGPVLCGFLYGLGLARGVVGAVWWGLCGWALVGWMTSFV</sequence>
<feature type="compositionally biased region" description="Low complexity" evidence="6">
    <location>
        <begin position="356"/>
        <end position="371"/>
    </location>
</feature>
<reference evidence="9" key="1">
    <citation type="submission" date="2014-12" db="EMBL/GenBank/DDBJ databases">
        <title>Genome Sequence of Valsa Canker Pathogens Uncovers a Specific Adaption of Colonization on Woody Bark.</title>
        <authorList>
            <person name="Yin Z."/>
            <person name="Liu H."/>
            <person name="Gao X."/>
            <person name="Li Z."/>
            <person name="Song N."/>
            <person name="Ke X."/>
            <person name="Dai Q."/>
            <person name="Wu Y."/>
            <person name="Sun Y."/>
            <person name="Xu J.-R."/>
            <person name="Kang Z.K."/>
            <person name="Wang L."/>
            <person name="Huang L."/>
        </authorList>
    </citation>
    <scope>NUCLEOTIDE SEQUENCE [LARGE SCALE GENOMIC DNA]</scope>
    <source>
        <strain evidence="9">03-8</strain>
    </source>
</reference>
<dbReference type="GO" id="GO:0022857">
    <property type="term" value="F:transmembrane transporter activity"/>
    <property type="evidence" value="ECO:0007669"/>
    <property type="project" value="InterPro"/>
</dbReference>
<dbReference type="EMBL" id="CM003106">
    <property type="protein sequence ID" value="KUI72639.1"/>
    <property type="molecule type" value="Genomic_DNA"/>
</dbReference>
<dbReference type="InterPro" id="IPR011701">
    <property type="entry name" value="MFS"/>
</dbReference>
<evidence type="ECO:0000313" key="9">
    <source>
        <dbReference type="EMBL" id="KUI72639.1"/>
    </source>
</evidence>
<keyword evidence="2" id="KW-0813">Transport</keyword>
<dbReference type="PANTHER" id="PTHR23504:SF6">
    <property type="entry name" value="MULTIDRUG TRANSPORTER, PUTATIVE (AFU_ORTHOLOGUE AFUA_4G08740)-RELATED"/>
    <property type="match status" value="1"/>
</dbReference>
<dbReference type="GO" id="GO:0016020">
    <property type="term" value="C:membrane"/>
    <property type="evidence" value="ECO:0007669"/>
    <property type="project" value="UniProtKB-SubCell"/>
</dbReference>